<dbReference type="AlphaFoldDB" id="A0AAF5Q6R0"/>
<organism evidence="1 2">
    <name type="scientific">Wuchereria bancrofti</name>
    <dbReference type="NCBI Taxonomy" id="6293"/>
    <lineage>
        <taxon>Eukaryota</taxon>
        <taxon>Metazoa</taxon>
        <taxon>Ecdysozoa</taxon>
        <taxon>Nematoda</taxon>
        <taxon>Chromadorea</taxon>
        <taxon>Rhabditida</taxon>
        <taxon>Spirurina</taxon>
        <taxon>Spiruromorpha</taxon>
        <taxon>Filarioidea</taxon>
        <taxon>Onchocercidae</taxon>
        <taxon>Wuchereria</taxon>
    </lineage>
</organism>
<reference evidence="1" key="2">
    <citation type="journal article" date="2016" name="Mol. Ecol.">
        <title>Population genomics of the filarial nematode parasite Wuchereria bancrofti from mosquitoes.</title>
        <authorList>
            <person name="Small S.T."/>
            <person name="Reimer L.J."/>
            <person name="Tisch D.J."/>
            <person name="King C.L."/>
            <person name="Christensen B.M."/>
            <person name="Siba P.M."/>
            <person name="Kazura J.W."/>
            <person name="Serre D."/>
            <person name="Zimmerman P.A."/>
        </authorList>
    </citation>
    <scope>NUCLEOTIDE SEQUENCE</scope>
    <source>
        <strain evidence="1">pt0022</strain>
    </source>
</reference>
<reference evidence="1" key="1">
    <citation type="submission" date="2015-03" db="EMBL/GenBank/DDBJ databases">
        <title>Wuchereria bancrofti Genome Sequencing Papua New Guinea Strain.</title>
        <authorList>
            <person name="Small S.T."/>
            <person name="Serre D."/>
            <person name="Zimmerman P.A."/>
        </authorList>
    </citation>
    <scope>NUCLEOTIDE SEQUENCE [LARGE SCALE GENOMIC DNA]</scope>
    <source>
        <strain evidence="1">pt0022</strain>
    </source>
</reference>
<evidence type="ECO:0000313" key="2">
    <source>
        <dbReference type="WBParaSite" id="mrna-Wban_10938"/>
    </source>
</evidence>
<dbReference type="WBParaSite" id="mrna-Wban_10938">
    <property type="protein sequence ID" value="mrna-Wban_10938"/>
    <property type="gene ID" value="Wban_10938"/>
</dbReference>
<proteinExistence type="predicted"/>
<name>A0AAF5Q6R0_WUCBA</name>
<reference evidence="2" key="3">
    <citation type="submission" date="2024-02" db="UniProtKB">
        <authorList>
            <consortium name="WormBaseParasite"/>
        </authorList>
    </citation>
    <scope>IDENTIFICATION</scope>
    <source>
        <strain evidence="2">pt0022</strain>
    </source>
</reference>
<dbReference type="Proteomes" id="UP000093561">
    <property type="component" value="Unassembled WGS sequence"/>
</dbReference>
<sequence>MNELVQEKCNTSISILDLLTRSSIVSTLSTTLSIIDIDDKIGATNILCINTVLLLRDVAFMLILLETAYKKPISKCTSILNHRNQREKQNEAIIDMSSLDAAKNSSISFHLSNIKRNEAIIDMSSLDAAKNSSISFHLSNIKRNLIDKWRSETPE</sequence>
<protein>
    <submittedName>
        <fullName evidence="2">Uncharacterized protein</fullName>
    </submittedName>
</protein>
<evidence type="ECO:0000313" key="1">
    <source>
        <dbReference type="Proteomes" id="UP000093561"/>
    </source>
</evidence>
<accession>A0AAF5Q6R0</accession>